<comment type="caution">
    <text evidence="1">The sequence shown here is derived from an EMBL/GenBank/DDBJ whole genome shotgun (WGS) entry which is preliminary data.</text>
</comment>
<name>A0A8X6IMU8_NEPPI</name>
<sequence length="204" mass="23612">MGQNTREEALLIPPHTKDIMKRSGKEMRKWISDDITFMSLWAAKGFHTYPVDTSISLRTNKTKVLCIAWEPLDDRLTSDTNRQLEFISTNKNTKRLLVKAVGKIFDPLGLLFSFTIRMKCLIQELWMNKITWGEDLPPKIVERCVNRCKELSFLNKPRIPIFIIDSTSAEINDIIEIHTFCDASKLAYGVLIYVKMKKTNIKCL</sequence>
<dbReference type="PANTHER" id="PTHR47331">
    <property type="entry name" value="PHD-TYPE DOMAIN-CONTAINING PROTEIN"/>
    <property type="match status" value="1"/>
</dbReference>
<gene>
    <name evidence="1" type="primary">AVEN_119198_1</name>
    <name evidence="1" type="ORF">NPIL_418671</name>
</gene>
<keyword evidence="2" id="KW-1185">Reference proteome</keyword>
<dbReference type="AlphaFoldDB" id="A0A8X6IMU8"/>
<dbReference type="InterPro" id="IPR008042">
    <property type="entry name" value="Retrotrans_Pao"/>
</dbReference>
<reference evidence="1" key="1">
    <citation type="submission" date="2020-08" db="EMBL/GenBank/DDBJ databases">
        <title>Multicomponent nature underlies the extraordinary mechanical properties of spider dragline silk.</title>
        <authorList>
            <person name="Kono N."/>
            <person name="Nakamura H."/>
            <person name="Mori M."/>
            <person name="Yoshida Y."/>
            <person name="Ohtoshi R."/>
            <person name="Malay A.D."/>
            <person name="Moran D.A.P."/>
            <person name="Tomita M."/>
            <person name="Numata K."/>
            <person name="Arakawa K."/>
        </authorList>
    </citation>
    <scope>NUCLEOTIDE SEQUENCE</scope>
</reference>
<protein>
    <submittedName>
        <fullName evidence="1">Uncharacterized protein</fullName>
    </submittedName>
</protein>
<dbReference type="Pfam" id="PF05380">
    <property type="entry name" value="Peptidase_A17"/>
    <property type="match status" value="1"/>
</dbReference>
<organism evidence="1 2">
    <name type="scientific">Nephila pilipes</name>
    <name type="common">Giant wood spider</name>
    <name type="synonym">Nephila maculata</name>
    <dbReference type="NCBI Taxonomy" id="299642"/>
    <lineage>
        <taxon>Eukaryota</taxon>
        <taxon>Metazoa</taxon>
        <taxon>Ecdysozoa</taxon>
        <taxon>Arthropoda</taxon>
        <taxon>Chelicerata</taxon>
        <taxon>Arachnida</taxon>
        <taxon>Araneae</taxon>
        <taxon>Araneomorphae</taxon>
        <taxon>Entelegynae</taxon>
        <taxon>Araneoidea</taxon>
        <taxon>Nephilidae</taxon>
        <taxon>Nephila</taxon>
    </lineage>
</organism>
<dbReference type="OrthoDB" id="8026138at2759"/>
<accession>A0A8X6IMU8</accession>
<dbReference type="Proteomes" id="UP000887013">
    <property type="component" value="Unassembled WGS sequence"/>
</dbReference>
<proteinExistence type="predicted"/>
<evidence type="ECO:0000313" key="1">
    <source>
        <dbReference type="EMBL" id="GFS49779.1"/>
    </source>
</evidence>
<evidence type="ECO:0000313" key="2">
    <source>
        <dbReference type="Proteomes" id="UP000887013"/>
    </source>
</evidence>
<dbReference type="EMBL" id="BMAW01091430">
    <property type="protein sequence ID" value="GFS49779.1"/>
    <property type="molecule type" value="Genomic_DNA"/>
</dbReference>